<feature type="domain" description="AAA" evidence="1">
    <location>
        <begin position="6"/>
        <end position="45"/>
    </location>
</feature>
<dbReference type="InterPro" id="IPR027417">
    <property type="entry name" value="P-loop_NTPase"/>
</dbReference>
<dbReference type="CDD" id="cd02042">
    <property type="entry name" value="ParAB_family"/>
    <property type="match status" value="1"/>
</dbReference>
<dbReference type="InterPro" id="IPR050678">
    <property type="entry name" value="DNA_Partitioning_ATPase"/>
</dbReference>
<dbReference type="InterPro" id="IPR025669">
    <property type="entry name" value="AAA_dom"/>
</dbReference>
<dbReference type="EMBL" id="AP012051">
    <property type="protein sequence ID" value="BAL80197.1"/>
    <property type="molecule type" value="Genomic_DNA"/>
</dbReference>
<sequence length="46" mass="4827">MAESYAITLRKGGCGKTTTAVNLSAALGLKEKRVLLVDLDPQANAH</sequence>
<proteinExistence type="predicted"/>
<evidence type="ECO:0000313" key="2">
    <source>
        <dbReference type="EMBL" id="BAL80197.1"/>
    </source>
</evidence>
<dbReference type="Gene3D" id="3.40.50.300">
    <property type="entry name" value="P-loop containing nucleotide triphosphate hydrolases"/>
    <property type="match status" value="1"/>
</dbReference>
<reference evidence="2 3" key="1">
    <citation type="submission" date="2011-01" db="EMBL/GenBank/DDBJ databases">
        <title>Whole genome sequence of Caldisericum exile AZM16c01.</title>
        <authorList>
            <person name="Narita-Yamada S."/>
            <person name="Kawakoshi A."/>
            <person name="Nakamura S."/>
            <person name="Sasagawa M."/>
            <person name="Fukada J."/>
            <person name="Sekine M."/>
            <person name="Kato Y."/>
            <person name="Fukai R."/>
            <person name="Sasaki K."/>
            <person name="Hanamaki A."/>
            <person name="Narita H."/>
            <person name="Konno Y."/>
            <person name="Mori K."/>
            <person name="Yamazaki S."/>
            <person name="Suzuki K."/>
            <person name="Fujita N."/>
        </authorList>
    </citation>
    <scope>NUCLEOTIDE SEQUENCE [LARGE SCALE GENOMIC DNA]</scope>
    <source>
        <strain evidence="3">DSM 21853 / NBRC 104410 / AZM16c01</strain>
    </source>
</reference>
<name>A0A7U6JGG7_CALEA</name>
<protein>
    <submittedName>
        <fullName evidence="2">Chromosome partitioning protein ParA</fullName>
    </submittedName>
</protein>
<dbReference type="PANTHER" id="PTHR13696:SF52">
    <property type="entry name" value="PARA FAMILY PROTEIN CT_582"/>
    <property type="match status" value="1"/>
</dbReference>
<dbReference type="Proteomes" id="UP000004793">
    <property type="component" value="Chromosome"/>
</dbReference>
<dbReference type="KEGG" id="cex:CSE_00710"/>
<keyword evidence="3" id="KW-1185">Reference proteome</keyword>
<organism evidence="2 3">
    <name type="scientific">Caldisericum exile (strain DSM 21853 / NBRC 104410 / AZM16c01)</name>
    <dbReference type="NCBI Taxonomy" id="511051"/>
    <lineage>
        <taxon>Bacteria</taxon>
        <taxon>Pseudomonadati</taxon>
        <taxon>Caldisericota/Cryosericota group</taxon>
        <taxon>Caldisericota</taxon>
        <taxon>Caldisericia</taxon>
        <taxon>Caldisericales</taxon>
        <taxon>Caldisericaceae</taxon>
        <taxon>Caldisericum</taxon>
    </lineage>
</organism>
<accession>A0A7U6JGG7</accession>
<dbReference type="SUPFAM" id="SSF52540">
    <property type="entry name" value="P-loop containing nucleoside triphosphate hydrolases"/>
    <property type="match status" value="1"/>
</dbReference>
<dbReference type="AlphaFoldDB" id="A0A7U6JGG7"/>
<dbReference type="OrthoDB" id="9815116at2"/>
<dbReference type="PANTHER" id="PTHR13696">
    <property type="entry name" value="P-LOOP CONTAINING NUCLEOSIDE TRIPHOSPHATE HYDROLASE"/>
    <property type="match status" value="1"/>
</dbReference>
<dbReference type="Pfam" id="PF13614">
    <property type="entry name" value="AAA_31"/>
    <property type="match status" value="1"/>
</dbReference>
<evidence type="ECO:0000259" key="1">
    <source>
        <dbReference type="Pfam" id="PF13614"/>
    </source>
</evidence>
<evidence type="ECO:0000313" key="3">
    <source>
        <dbReference type="Proteomes" id="UP000004793"/>
    </source>
</evidence>
<gene>
    <name evidence="2" type="ordered locus">CSE_00710</name>
</gene>